<dbReference type="PROSITE" id="PS01096">
    <property type="entry name" value="PPIC_PPIASE_1"/>
    <property type="match status" value="1"/>
</dbReference>
<comment type="caution">
    <text evidence="10">The sequence shown here is derived from an EMBL/GenBank/DDBJ whole genome shotgun (WGS) entry which is preliminary data.</text>
</comment>
<dbReference type="InterPro" id="IPR000297">
    <property type="entry name" value="PPIase_PpiC"/>
</dbReference>
<evidence type="ECO:0000313" key="11">
    <source>
        <dbReference type="Proteomes" id="UP000287447"/>
    </source>
</evidence>
<dbReference type="Pfam" id="PF13616">
    <property type="entry name" value="Rotamase_3"/>
    <property type="match status" value="1"/>
</dbReference>
<evidence type="ECO:0000256" key="4">
    <source>
        <dbReference type="ARBA" id="ARBA00018370"/>
    </source>
</evidence>
<dbReference type="EC" id="5.2.1.8" evidence="3"/>
<keyword evidence="11" id="KW-1185">Reference proteome</keyword>
<evidence type="ECO:0000256" key="7">
    <source>
        <dbReference type="ARBA" id="ARBA00031484"/>
    </source>
</evidence>
<dbReference type="PANTHER" id="PTHR47245:SF2">
    <property type="entry name" value="PEPTIDYL-PROLYL CIS-TRANS ISOMERASE HP_0175-RELATED"/>
    <property type="match status" value="1"/>
</dbReference>
<dbReference type="SUPFAM" id="SSF54534">
    <property type="entry name" value="FKBP-like"/>
    <property type="match status" value="1"/>
</dbReference>
<evidence type="ECO:0000259" key="9">
    <source>
        <dbReference type="PROSITE" id="PS50198"/>
    </source>
</evidence>
<evidence type="ECO:0000256" key="1">
    <source>
        <dbReference type="ARBA" id="ARBA00000971"/>
    </source>
</evidence>
<name>A0A3S3UN45_9PROT</name>
<reference evidence="11" key="1">
    <citation type="submission" date="2019-01" db="EMBL/GenBank/DDBJ databases">
        <title>Gri0909 isolated from a small marine red alga.</title>
        <authorList>
            <person name="Kim J."/>
            <person name="Jeong S.E."/>
            <person name="Jeon C.O."/>
        </authorList>
    </citation>
    <scope>NUCLEOTIDE SEQUENCE [LARGE SCALE GENOMIC DNA]</scope>
    <source>
        <strain evidence="11">Gri0909</strain>
    </source>
</reference>
<dbReference type="EMBL" id="SADE01000002">
    <property type="protein sequence ID" value="RVU35873.1"/>
    <property type="molecule type" value="Genomic_DNA"/>
</dbReference>
<comment type="catalytic activity">
    <reaction evidence="1">
        <text>[protein]-peptidylproline (omega=180) = [protein]-peptidylproline (omega=0)</text>
        <dbReference type="Rhea" id="RHEA:16237"/>
        <dbReference type="Rhea" id="RHEA-COMP:10747"/>
        <dbReference type="Rhea" id="RHEA-COMP:10748"/>
        <dbReference type="ChEBI" id="CHEBI:83833"/>
        <dbReference type="ChEBI" id="CHEBI:83834"/>
        <dbReference type="EC" id="5.2.1.8"/>
    </reaction>
</comment>
<gene>
    <name evidence="10" type="ORF">EOI86_11465</name>
</gene>
<accession>A0A3S3UN45</accession>
<evidence type="ECO:0000256" key="5">
    <source>
        <dbReference type="ARBA" id="ARBA00023110"/>
    </source>
</evidence>
<proteinExistence type="inferred from homology"/>
<evidence type="ECO:0000313" key="10">
    <source>
        <dbReference type="EMBL" id="RVU35873.1"/>
    </source>
</evidence>
<evidence type="ECO:0000256" key="8">
    <source>
        <dbReference type="PROSITE-ProRule" id="PRU00278"/>
    </source>
</evidence>
<dbReference type="AlphaFoldDB" id="A0A3S3UN45"/>
<dbReference type="PROSITE" id="PS50198">
    <property type="entry name" value="PPIC_PPIASE_2"/>
    <property type="match status" value="1"/>
</dbReference>
<feature type="domain" description="PpiC" evidence="9">
    <location>
        <begin position="179"/>
        <end position="269"/>
    </location>
</feature>
<evidence type="ECO:0000256" key="3">
    <source>
        <dbReference type="ARBA" id="ARBA00013194"/>
    </source>
</evidence>
<dbReference type="InterPro" id="IPR046357">
    <property type="entry name" value="PPIase_dom_sf"/>
</dbReference>
<protein>
    <recommendedName>
        <fullName evidence="4">Parvulin-like PPIase</fullName>
        <ecNumber evidence="3">5.2.1.8</ecNumber>
    </recommendedName>
    <alternativeName>
        <fullName evidence="6">Peptidyl-prolyl cis-trans isomerase plp</fullName>
    </alternativeName>
    <alternativeName>
        <fullName evidence="7">Rotamase plp</fullName>
    </alternativeName>
</protein>
<comment type="similarity">
    <text evidence="2">Belongs to the PpiC/parvulin rotamase family.</text>
</comment>
<dbReference type="Proteomes" id="UP000287447">
    <property type="component" value="Unassembled WGS sequence"/>
</dbReference>
<keyword evidence="5 8" id="KW-0697">Rotamase</keyword>
<dbReference type="Gene3D" id="3.10.50.40">
    <property type="match status" value="1"/>
</dbReference>
<organism evidence="10 11">
    <name type="scientific">Hwanghaeella grinnelliae</name>
    <dbReference type="NCBI Taxonomy" id="2500179"/>
    <lineage>
        <taxon>Bacteria</taxon>
        <taxon>Pseudomonadati</taxon>
        <taxon>Pseudomonadota</taxon>
        <taxon>Alphaproteobacteria</taxon>
        <taxon>Rhodospirillales</taxon>
        <taxon>Rhodospirillaceae</taxon>
        <taxon>Hwanghaeella</taxon>
    </lineage>
</organism>
<dbReference type="InterPro" id="IPR027304">
    <property type="entry name" value="Trigger_fact/SurA_dom_sf"/>
</dbReference>
<keyword evidence="8 10" id="KW-0413">Isomerase</keyword>
<dbReference type="GO" id="GO:0003755">
    <property type="term" value="F:peptidyl-prolyl cis-trans isomerase activity"/>
    <property type="evidence" value="ECO:0007669"/>
    <property type="project" value="UniProtKB-KW"/>
</dbReference>
<dbReference type="InterPro" id="IPR023058">
    <property type="entry name" value="PPIase_PpiC_CS"/>
</dbReference>
<sequence>MGFTAGYALVPGGPLWSFCGHFTNGAGVDPMQMTASRIVKDLTLMACGAFSCAMIAAAPAVAQSADQERTDQVIAEVGGEKLYRSDFEDAFQGLPPETQQMGQETLYPRILESLIQQLVVIQTGLEQGLQDDPEIQKRMELVEAQLVRDLYLRRAVEAKIEEKDLQAAYDAWLEQNPPKEEVKARHILVETEEEARNIIKMVTDGQEFAELAKKYSKGPSASQGGDLGFFDRGSMVKPFADVAFALQPNQFSADPVKTKFGWHVILVEERRKGDSPSFEQLRPSLGRYVGEQMARQIAAELTAKSDVQRFDLSGKPMAAPATQ</sequence>
<dbReference type="PANTHER" id="PTHR47245">
    <property type="entry name" value="PEPTIDYLPROLYL ISOMERASE"/>
    <property type="match status" value="1"/>
</dbReference>
<evidence type="ECO:0000256" key="6">
    <source>
        <dbReference type="ARBA" id="ARBA00030642"/>
    </source>
</evidence>
<dbReference type="InterPro" id="IPR050245">
    <property type="entry name" value="PrsA_foldase"/>
</dbReference>
<evidence type="ECO:0000256" key="2">
    <source>
        <dbReference type="ARBA" id="ARBA00007656"/>
    </source>
</evidence>
<dbReference type="SUPFAM" id="SSF109998">
    <property type="entry name" value="Triger factor/SurA peptide-binding domain-like"/>
    <property type="match status" value="1"/>
</dbReference>